<dbReference type="PANTHER" id="PTHR42973">
    <property type="entry name" value="BINDING OXIDOREDUCTASE, PUTATIVE (AFU_ORTHOLOGUE AFUA_1G17690)-RELATED"/>
    <property type="match status" value="1"/>
</dbReference>
<feature type="domain" description="FAD-binding PCMH-type" evidence="6">
    <location>
        <begin position="49"/>
        <end position="219"/>
    </location>
</feature>
<dbReference type="InterPro" id="IPR016167">
    <property type="entry name" value="FAD-bd_PCMH_sub1"/>
</dbReference>
<dbReference type="Gene3D" id="3.40.462.20">
    <property type="match status" value="1"/>
</dbReference>
<comment type="similarity">
    <text evidence="2">Belongs to the oxygen-dependent FAD-linked oxidoreductase family.</text>
</comment>
<reference evidence="7" key="1">
    <citation type="submission" date="2022-01" db="EMBL/GenBank/DDBJ databases">
        <title>Genome-Based Taxonomic Classification of the Phylum Actinobacteria.</title>
        <authorList>
            <person name="Gao Y."/>
        </authorList>
    </citation>
    <scope>NUCLEOTIDE SEQUENCE</scope>
    <source>
        <strain evidence="7">KLBMP 8922</strain>
    </source>
</reference>
<dbReference type="InterPro" id="IPR016169">
    <property type="entry name" value="FAD-bd_PCMH_sub2"/>
</dbReference>
<dbReference type="GO" id="GO:0071949">
    <property type="term" value="F:FAD binding"/>
    <property type="evidence" value="ECO:0007669"/>
    <property type="project" value="InterPro"/>
</dbReference>
<evidence type="ECO:0000313" key="8">
    <source>
        <dbReference type="Proteomes" id="UP001165378"/>
    </source>
</evidence>
<keyword evidence="8" id="KW-1185">Reference proteome</keyword>
<evidence type="ECO:0000256" key="1">
    <source>
        <dbReference type="ARBA" id="ARBA00001974"/>
    </source>
</evidence>
<dbReference type="InterPro" id="IPR036318">
    <property type="entry name" value="FAD-bd_PCMH-like_sf"/>
</dbReference>
<dbReference type="EMBL" id="JAKFHA010000001">
    <property type="protein sequence ID" value="MCF2526133.1"/>
    <property type="molecule type" value="Genomic_DNA"/>
</dbReference>
<keyword evidence="3" id="KW-0285">Flavoprotein</keyword>
<dbReference type="RefSeq" id="WP_235050190.1">
    <property type="nucleotide sequence ID" value="NZ_JAKFHA010000001.1"/>
</dbReference>
<comment type="caution">
    <text evidence="7">The sequence shown here is derived from an EMBL/GenBank/DDBJ whole genome shotgun (WGS) entry which is preliminary data.</text>
</comment>
<dbReference type="PROSITE" id="PS51387">
    <property type="entry name" value="FAD_PCMH"/>
    <property type="match status" value="1"/>
</dbReference>
<dbReference type="Gene3D" id="3.30.43.10">
    <property type="entry name" value="Uridine Diphospho-n-acetylenolpyruvylglucosamine Reductase, domain 2"/>
    <property type="match status" value="1"/>
</dbReference>
<dbReference type="InterPro" id="IPR050416">
    <property type="entry name" value="FAD-linked_Oxidoreductase"/>
</dbReference>
<evidence type="ECO:0000256" key="2">
    <source>
        <dbReference type="ARBA" id="ARBA00005466"/>
    </source>
</evidence>
<evidence type="ECO:0000256" key="3">
    <source>
        <dbReference type="ARBA" id="ARBA00022630"/>
    </source>
</evidence>
<keyword evidence="5" id="KW-0560">Oxidoreductase</keyword>
<organism evidence="7 8">
    <name type="scientific">Yinghuangia soli</name>
    <dbReference type="NCBI Taxonomy" id="2908204"/>
    <lineage>
        <taxon>Bacteria</taxon>
        <taxon>Bacillati</taxon>
        <taxon>Actinomycetota</taxon>
        <taxon>Actinomycetes</taxon>
        <taxon>Kitasatosporales</taxon>
        <taxon>Streptomycetaceae</taxon>
        <taxon>Yinghuangia</taxon>
    </lineage>
</organism>
<dbReference type="GO" id="GO:0016491">
    <property type="term" value="F:oxidoreductase activity"/>
    <property type="evidence" value="ECO:0007669"/>
    <property type="project" value="UniProtKB-KW"/>
</dbReference>
<dbReference type="AlphaFoldDB" id="A0AA41PUJ9"/>
<comment type="cofactor">
    <cofactor evidence="1">
        <name>FAD</name>
        <dbReference type="ChEBI" id="CHEBI:57692"/>
    </cofactor>
</comment>
<protein>
    <submittedName>
        <fullName evidence="7">FAD-binding oxidoreductase</fullName>
    </submittedName>
</protein>
<dbReference type="Pfam" id="PF01565">
    <property type="entry name" value="FAD_binding_4"/>
    <property type="match status" value="1"/>
</dbReference>
<sequence length="471" mass="48734">MNAWPTRMAGGAKMPPDWRVLRRLLGARLVLPGDPDYPVERLGFNELYDDQKPAAIARSASAYEVQACLAVVRAHGLLIAARSGGHSYLGYSVPDAGLVIDLREMAGVEVLPDGTARVGAGARLIEVYAGLARAGRILPGGTCPTVGIGGLTLGGGIGVLARAYGLTCDRMAAARVVTADSRAVSATPDCEPDLYWALRGGGGGNTAVVTEFEFRTAAASDLTVFSLAFPAGSAVSVLGAWQEWFPAAPRELWASCQISGGSTPGCRVVGCWAGEPGGAGPLLDRLIAAAGAKPTSTVQVLGALDAMKWMGGCARDTIAQCHPTWEGGRLPRDSFVAVSRVLGPDPLDAAAVVELMRDRSGVDLLLDSLGGAVADLAPDATAYPHRSSLASAQIFASTSASGAPQAKASVDAVRDGLAALGARGAYVNYIDDSLPDWGHAYYGANLPRLKCVAQKYDPDGVFDFPQSVSRA</sequence>
<evidence type="ECO:0000313" key="7">
    <source>
        <dbReference type="EMBL" id="MCF2526133.1"/>
    </source>
</evidence>
<dbReference type="InterPro" id="IPR012951">
    <property type="entry name" value="BBE"/>
</dbReference>
<dbReference type="InterPro" id="IPR006094">
    <property type="entry name" value="Oxid_FAD_bind_N"/>
</dbReference>
<dbReference type="PROSITE" id="PS00862">
    <property type="entry name" value="OX2_COVAL_FAD"/>
    <property type="match status" value="1"/>
</dbReference>
<dbReference type="Proteomes" id="UP001165378">
    <property type="component" value="Unassembled WGS sequence"/>
</dbReference>
<dbReference type="InterPro" id="IPR016166">
    <property type="entry name" value="FAD-bd_PCMH"/>
</dbReference>
<dbReference type="Gene3D" id="3.30.465.10">
    <property type="match status" value="1"/>
</dbReference>
<dbReference type="SUPFAM" id="SSF56176">
    <property type="entry name" value="FAD-binding/transporter-associated domain-like"/>
    <property type="match status" value="1"/>
</dbReference>
<evidence type="ECO:0000256" key="5">
    <source>
        <dbReference type="ARBA" id="ARBA00023002"/>
    </source>
</evidence>
<dbReference type="Pfam" id="PF08031">
    <property type="entry name" value="BBE"/>
    <property type="match status" value="1"/>
</dbReference>
<dbReference type="PANTHER" id="PTHR42973:SF39">
    <property type="entry name" value="FAD-BINDING PCMH-TYPE DOMAIN-CONTAINING PROTEIN"/>
    <property type="match status" value="1"/>
</dbReference>
<accession>A0AA41PUJ9</accession>
<evidence type="ECO:0000256" key="4">
    <source>
        <dbReference type="ARBA" id="ARBA00022827"/>
    </source>
</evidence>
<keyword evidence="4" id="KW-0274">FAD</keyword>
<gene>
    <name evidence="7" type="ORF">LZ495_02700</name>
</gene>
<evidence type="ECO:0000259" key="6">
    <source>
        <dbReference type="PROSITE" id="PS51387"/>
    </source>
</evidence>
<name>A0AA41PUJ9_9ACTN</name>
<dbReference type="InterPro" id="IPR006093">
    <property type="entry name" value="Oxy_OxRdtase_FAD_BS"/>
</dbReference>
<proteinExistence type="inferred from homology"/>